<dbReference type="InterPro" id="IPR017926">
    <property type="entry name" value="GATASE"/>
</dbReference>
<evidence type="ECO:0000256" key="5">
    <source>
        <dbReference type="ARBA" id="ARBA00022801"/>
    </source>
</evidence>
<dbReference type="Pfam" id="PF00117">
    <property type="entry name" value="GATase"/>
    <property type="match status" value="1"/>
</dbReference>
<dbReference type="CDD" id="cd01741">
    <property type="entry name" value="GATase1_1"/>
    <property type="match status" value="1"/>
</dbReference>
<comment type="pathway">
    <text evidence="2">Secondary metabolite biosynthesis.</text>
</comment>
<protein>
    <recommendedName>
        <fullName evidence="7">Glutamine amidotransferase domain-containing protein</fullName>
    </recommendedName>
</protein>
<proteinExistence type="inferred from homology"/>
<dbReference type="Proteomes" id="UP000823388">
    <property type="component" value="Chromosome 1N"/>
</dbReference>
<dbReference type="PANTHER" id="PTHR42695">
    <property type="entry name" value="GLUTAMINE AMIDOTRANSFERASE YLR126C-RELATED"/>
    <property type="match status" value="1"/>
</dbReference>
<evidence type="ECO:0000256" key="3">
    <source>
        <dbReference type="ARBA" id="ARBA00011083"/>
    </source>
</evidence>
<accession>A0A8T0X087</accession>
<sequence length="388" mass="41405">MLNKSSRSSQAMIRDRDPSPISDPRLLRALARHKSEHLQIGAIASSKHTATWCWKAGTIRGSAVRMASSRPAMTAATTTAKPAAAGTGGRRRYALLLALWDSEYASKVYGGYYSVFVAAFGGSGAAGEEGGERWDCFRVIAGEFPAPEDLASYDGFVVSGSPHDAYGDDPWVARLCALIQTLHAMEKRVLGICFGHQVLCRALGGKIGKARNGWDVGVKKVTFAQDLKGFEFLGGLGELPSSASVIEVHQDEVWELPPAATVLAYSEKTRVEAFAVGEHALGIQGHPEYTTDILHNLIDRLTDQSAIPASVSEDARRTVAETGGPDRAFWTAHCKGFLNWARRSSGRPTPAQEPAPEVMSNRAIVAGCFTAGAAPMVQLACSASTSQG</sequence>
<feature type="compositionally biased region" description="Polar residues" evidence="6">
    <location>
        <begin position="1"/>
        <end position="11"/>
    </location>
</feature>
<comment type="similarity">
    <text evidence="3">Belongs to the peptidase C26 family.</text>
</comment>
<evidence type="ECO:0000259" key="7">
    <source>
        <dbReference type="Pfam" id="PF00117"/>
    </source>
</evidence>
<dbReference type="GO" id="GO:0019760">
    <property type="term" value="P:glucosinolate metabolic process"/>
    <property type="evidence" value="ECO:0007669"/>
    <property type="project" value="UniProtKB-ARBA"/>
</dbReference>
<keyword evidence="4" id="KW-0963">Cytoplasm</keyword>
<dbReference type="SUPFAM" id="SSF52317">
    <property type="entry name" value="Class I glutamine amidotransferase-like"/>
    <property type="match status" value="1"/>
</dbReference>
<comment type="subcellular location">
    <subcellularLocation>
        <location evidence="1">Cytoplasm</location>
        <location evidence="1">Cytosol</location>
    </subcellularLocation>
</comment>
<dbReference type="EMBL" id="CM029038">
    <property type="protein sequence ID" value="KAG2648929.1"/>
    <property type="molecule type" value="Genomic_DNA"/>
</dbReference>
<dbReference type="PROSITE" id="PS51273">
    <property type="entry name" value="GATASE_TYPE_1"/>
    <property type="match status" value="1"/>
</dbReference>
<name>A0A8T0X087_PANVG</name>
<dbReference type="InterPro" id="IPR044992">
    <property type="entry name" value="ChyE-like"/>
</dbReference>
<evidence type="ECO:0000313" key="8">
    <source>
        <dbReference type="EMBL" id="KAG2648929.1"/>
    </source>
</evidence>
<evidence type="ECO:0000256" key="4">
    <source>
        <dbReference type="ARBA" id="ARBA00022490"/>
    </source>
</evidence>
<gene>
    <name evidence="8" type="ORF">PVAP13_1NG075600</name>
</gene>
<dbReference type="InterPro" id="IPR029062">
    <property type="entry name" value="Class_I_gatase-like"/>
</dbReference>
<evidence type="ECO:0000256" key="1">
    <source>
        <dbReference type="ARBA" id="ARBA00004514"/>
    </source>
</evidence>
<dbReference type="GO" id="GO:0008233">
    <property type="term" value="F:peptidase activity"/>
    <property type="evidence" value="ECO:0007669"/>
    <property type="project" value="UniProtKB-ARBA"/>
</dbReference>
<keyword evidence="5" id="KW-0378">Hydrolase</keyword>
<feature type="region of interest" description="Disordered" evidence="6">
    <location>
        <begin position="1"/>
        <end position="23"/>
    </location>
</feature>
<keyword evidence="9" id="KW-1185">Reference proteome</keyword>
<evidence type="ECO:0000256" key="2">
    <source>
        <dbReference type="ARBA" id="ARBA00005179"/>
    </source>
</evidence>
<organism evidence="8 9">
    <name type="scientific">Panicum virgatum</name>
    <name type="common">Blackwell switchgrass</name>
    <dbReference type="NCBI Taxonomy" id="38727"/>
    <lineage>
        <taxon>Eukaryota</taxon>
        <taxon>Viridiplantae</taxon>
        <taxon>Streptophyta</taxon>
        <taxon>Embryophyta</taxon>
        <taxon>Tracheophyta</taxon>
        <taxon>Spermatophyta</taxon>
        <taxon>Magnoliopsida</taxon>
        <taxon>Liliopsida</taxon>
        <taxon>Poales</taxon>
        <taxon>Poaceae</taxon>
        <taxon>PACMAD clade</taxon>
        <taxon>Panicoideae</taxon>
        <taxon>Panicodae</taxon>
        <taxon>Paniceae</taxon>
        <taxon>Panicinae</taxon>
        <taxon>Panicum</taxon>
        <taxon>Panicum sect. Hiantes</taxon>
    </lineage>
</organism>
<dbReference type="GO" id="GO:0005829">
    <property type="term" value="C:cytosol"/>
    <property type="evidence" value="ECO:0007669"/>
    <property type="project" value="UniProtKB-SubCell"/>
</dbReference>
<comment type="caution">
    <text evidence="8">The sequence shown here is derived from an EMBL/GenBank/DDBJ whole genome shotgun (WGS) entry which is preliminary data.</text>
</comment>
<evidence type="ECO:0000313" key="9">
    <source>
        <dbReference type="Proteomes" id="UP000823388"/>
    </source>
</evidence>
<evidence type="ECO:0000256" key="6">
    <source>
        <dbReference type="SAM" id="MobiDB-lite"/>
    </source>
</evidence>
<dbReference type="FunFam" id="3.40.50.880:FF:000040">
    <property type="entry name" value="Gamma-glutamyl peptidase 5"/>
    <property type="match status" value="1"/>
</dbReference>
<feature type="domain" description="Glutamine amidotransferase" evidence="7">
    <location>
        <begin position="149"/>
        <end position="291"/>
    </location>
</feature>
<reference evidence="8" key="1">
    <citation type="submission" date="2020-05" db="EMBL/GenBank/DDBJ databases">
        <title>WGS assembly of Panicum virgatum.</title>
        <authorList>
            <person name="Lovell J.T."/>
            <person name="Jenkins J."/>
            <person name="Shu S."/>
            <person name="Juenger T.E."/>
            <person name="Schmutz J."/>
        </authorList>
    </citation>
    <scope>NUCLEOTIDE SEQUENCE</scope>
    <source>
        <strain evidence="8">AP13</strain>
    </source>
</reference>
<dbReference type="Gene3D" id="3.40.50.880">
    <property type="match status" value="1"/>
</dbReference>
<dbReference type="OrthoDB" id="92161at2759"/>
<dbReference type="AlphaFoldDB" id="A0A8T0X087"/>
<dbReference type="PANTHER" id="PTHR42695:SF15">
    <property type="entry name" value="OS02G0179200 PROTEIN"/>
    <property type="match status" value="1"/>
</dbReference>